<protein>
    <recommendedName>
        <fullName evidence="4">Tetratricopeptide repeat protein</fullName>
    </recommendedName>
</protein>
<dbReference type="Proteomes" id="UP000646738">
    <property type="component" value="Unassembled WGS sequence"/>
</dbReference>
<evidence type="ECO:0000313" key="2">
    <source>
        <dbReference type="EMBL" id="GHI56004.1"/>
    </source>
</evidence>
<gene>
    <name evidence="2" type="ORF">Srubr_58500</name>
</gene>
<evidence type="ECO:0000256" key="1">
    <source>
        <dbReference type="SAM" id="MobiDB-lite"/>
    </source>
</evidence>
<keyword evidence="3" id="KW-1185">Reference proteome</keyword>
<feature type="compositionally biased region" description="Low complexity" evidence="1">
    <location>
        <begin position="164"/>
        <end position="176"/>
    </location>
</feature>
<sequence>MAGLSFEKKRAPRTVGYPAAVPVRVYGPGNASVDGVPVAAAPGEEIQQAVLNRLQSLAISVGAPIQATVHDDLAGCVVPLEVSADGSSRVTGEPVRLTAPRTPDTAAAAPTGPGAPQAPAGPSGPPPAPDARPATAGTRGAGTGAGAGARTASGMGMGTGTASGAGTSTGTASGAGTSAGTALGLGLPYDEPAPAQTPAHGFDAVAEEVLGDGPLTETAEGAELLAEPLGRINEAVRAGRVDAAAELAERTLAEASAVFGPHHAEVLHVRELSAYIAYLADDPVRACRLSLELAGLRRQAGDGQAAYGNLQSAATAWRAVRDPEEGLRLGRDLIGLWTDLGAEPGPAADDPRPLEAARARMIRLTDRAAKAAQG</sequence>
<accession>A0ABQ3RJJ6</accession>
<organism evidence="2 3">
    <name type="scientific">Streptomyces rubradiris</name>
    <name type="common">Streptomyces achromogenes subsp. rubradiris</name>
    <dbReference type="NCBI Taxonomy" id="285531"/>
    <lineage>
        <taxon>Bacteria</taxon>
        <taxon>Bacillati</taxon>
        <taxon>Actinomycetota</taxon>
        <taxon>Actinomycetes</taxon>
        <taxon>Kitasatosporales</taxon>
        <taxon>Streptomycetaceae</taxon>
        <taxon>Streptomyces</taxon>
    </lineage>
</organism>
<proteinExistence type="predicted"/>
<feature type="region of interest" description="Disordered" evidence="1">
    <location>
        <begin position="84"/>
        <end position="176"/>
    </location>
</feature>
<name>A0ABQ3RJJ6_STRRR</name>
<dbReference type="EMBL" id="BNEA01000015">
    <property type="protein sequence ID" value="GHI56004.1"/>
    <property type="molecule type" value="Genomic_DNA"/>
</dbReference>
<dbReference type="RefSeq" id="WP_229926637.1">
    <property type="nucleotide sequence ID" value="NZ_BNCB01000006.1"/>
</dbReference>
<evidence type="ECO:0000313" key="3">
    <source>
        <dbReference type="Proteomes" id="UP000646738"/>
    </source>
</evidence>
<evidence type="ECO:0008006" key="4">
    <source>
        <dbReference type="Google" id="ProtNLM"/>
    </source>
</evidence>
<feature type="compositionally biased region" description="Low complexity" evidence="1">
    <location>
        <begin position="98"/>
        <end position="121"/>
    </location>
</feature>
<comment type="caution">
    <text evidence="2">The sequence shown here is derived from an EMBL/GenBank/DDBJ whole genome shotgun (WGS) entry which is preliminary data.</text>
</comment>
<reference evidence="3" key="1">
    <citation type="submission" date="2023-07" db="EMBL/GenBank/DDBJ databases">
        <title>Whole genome shotgun sequence of Streptomyces achromogenes subsp. rubradiris NBRC 14000.</title>
        <authorList>
            <person name="Komaki H."/>
            <person name="Tamura T."/>
        </authorList>
    </citation>
    <scope>NUCLEOTIDE SEQUENCE [LARGE SCALE GENOMIC DNA]</scope>
    <source>
        <strain evidence="3">NBRC 14000</strain>
    </source>
</reference>